<evidence type="ECO:0000256" key="1">
    <source>
        <dbReference type="ARBA" id="ARBA00022574"/>
    </source>
</evidence>
<dbReference type="InParanoid" id="A0BRY5"/>
<dbReference type="AlphaFoldDB" id="A0BRY5"/>
<dbReference type="GO" id="GO:1990234">
    <property type="term" value="C:transferase complex"/>
    <property type="evidence" value="ECO:0007669"/>
    <property type="project" value="UniProtKB-ARBA"/>
</dbReference>
<dbReference type="GeneID" id="5014483"/>
<dbReference type="Pfam" id="PF00400">
    <property type="entry name" value="WD40"/>
    <property type="match status" value="2"/>
</dbReference>
<dbReference type="OMA" id="HQFEGKC"/>
<dbReference type="RefSeq" id="XP_001428700.1">
    <property type="nucleotide sequence ID" value="XM_001428663.1"/>
</dbReference>
<organism evidence="5 6">
    <name type="scientific">Paramecium tetraurelia</name>
    <dbReference type="NCBI Taxonomy" id="5888"/>
    <lineage>
        <taxon>Eukaryota</taxon>
        <taxon>Sar</taxon>
        <taxon>Alveolata</taxon>
        <taxon>Ciliophora</taxon>
        <taxon>Intramacronucleata</taxon>
        <taxon>Oligohymenophorea</taxon>
        <taxon>Peniculida</taxon>
        <taxon>Parameciidae</taxon>
        <taxon>Paramecium</taxon>
    </lineage>
</organism>
<dbReference type="InterPro" id="IPR001680">
    <property type="entry name" value="WD40_rpt"/>
</dbReference>
<dbReference type="STRING" id="5888.A0BRY5"/>
<dbReference type="EMBL" id="CT868013">
    <property type="protein sequence ID" value="CAK61302.1"/>
    <property type="molecule type" value="Genomic_DNA"/>
</dbReference>
<feature type="repeat" description="WD" evidence="3">
    <location>
        <begin position="612"/>
        <end position="653"/>
    </location>
</feature>
<dbReference type="PROSITE" id="PS50294">
    <property type="entry name" value="WD_REPEATS_REGION"/>
    <property type="match status" value="1"/>
</dbReference>
<dbReference type="HOGENOM" id="CLU_346304_0_0_1"/>
<dbReference type="PANTHER" id="PTHR22847:SF637">
    <property type="entry name" value="WD REPEAT DOMAIN 5B"/>
    <property type="match status" value="1"/>
</dbReference>
<dbReference type="SMART" id="SM00320">
    <property type="entry name" value="WD40"/>
    <property type="match status" value="4"/>
</dbReference>
<dbReference type="PANTHER" id="PTHR22847">
    <property type="entry name" value="WD40 REPEAT PROTEIN"/>
    <property type="match status" value="1"/>
</dbReference>
<protein>
    <submittedName>
        <fullName evidence="5">Uncharacterized protein</fullName>
    </submittedName>
</protein>
<evidence type="ECO:0000313" key="5">
    <source>
        <dbReference type="EMBL" id="CAK61302.1"/>
    </source>
</evidence>
<sequence>MGNCKSANTIDVSCNHNKPHIAICLGKACTRDEGDRRLCEECLVDHMCNDRITIDDGICYSKSQAIKFDNYGIQEIVEKFDRDQNSPHATGGLTQTLANFKNNFFESFKSYQGYYDIYLNQYLLQGIPDAEVFGEAASQIVEAFEKNDLGYIQKQGCQILLNTYNNPQLIKQILSNLDSASRKISVYQNQVEQKLRRLQDSFFKELLSLPYNVSKQFNGSILNIDPKTYSYEFSAYLTTVDTNRMSGSLISLNCSDHNQKIQVICCDRCPNKDNRLCGQCLITHKCNAGQRIKLKSFGQDQAAIIEAAMKYQKKKQEISEAKSKVKAIFEDIMRQAIKEIEMLGQNSKRVMGESQLDGFDSQMKQELPAYLNKLKLVHIDILLVVFANRSMVSLDQRGVAIIAYLIQHPEIKNQLVTFDASNNAVQYLNKLVIQLEDVSKRFLQSVSQIEDIIVATFEKKPSQNLESSHIYTTNIVANHGATITPVGMNLSLQRQPSANLNFQIDQSLENKLDGCPVIKVLKDFGEDQDNYVSDIIFYQNHLIVSNVDGLIVIYQGIGESKIGEHQFEGKCTSICGFIYQGKLAIAACIGNFEEQNIGIITFDKSISFQGHLQGHTDPILMVKQLIKPEYLVSCSGDHSIKVWDTSSSGFLESIKAKTINNHKMAVRDVILINNNQLVSGSFDETIQIYDIKSDRVIYAIQCEDWIYCLQNITEKAFAAGTGSGDIRIISTSNYSEMQRVRVAPNYIKSIMVFQNPNYLFLSCKNRDNYIIRIQEYRQIDYITKTEEVDFVPEGICLVDNYIIYGEANSVKIKYAS</sequence>
<evidence type="ECO:0000313" key="6">
    <source>
        <dbReference type="Proteomes" id="UP000000600"/>
    </source>
</evidence>
<evidence type="ECO:0000256" key="3">
    <source>
        <dbReference type="PROSITE-ProRule" id="PRU00221"/>
    </source>
</evidence>
<dbReference type="InterPro" id="IPR015943">
    <property type="entry name" value="WD40/YVTN_repeat-like_dom_sf"/>
</dbReference>
<gene>
    <name evidence="5" type="ORF">GSPATT00031533001</name>
</gene>
<reference evidence="5 6" key="1">
    <citation type="journal article" date="2006" name="Nature">
        <title>Global trends of whole-genome duplications revealed by the ciliate Paramecium tetraurelia.</title>
        <authorList>
            <consortium name="Genoscope"/>
            <person name="Aury J.-M."/>
            <person name="Jaillon O."/>
            <person name="Duret L."/>
            <person name="Noel B."/>
            <person name="Jubin C."/>
            <person name="Porcel B.M."/>
            <person name="Segurens B."/>
            <person name="Daubin V."/>
            <person name="Anthouard V."/>
            <person name="Aiach N."/>
            <person name="Arnaiz O."/>
            <person name="Billaut A."/>
            <person name="Beisson J."/>
            <person name="Blanc I."/>
            <person name="Bouhouche K."/>
            <person name="Camara F."/>
            <person name="Duharcourt S."/>
            <person name="Guigo R."/>
            <person name="Gogendeau D."/>
            <person name="Katinka M."/>
            <person name="Keller A.-M."/>
            <person name="Kissmehl R."/>
            <person name="Klotz C."/>
            <person name="Koll F."/>
            <person name="Le Moue A."/>
            <person name="Lepere C."/>
            <person name="Malinsky S."/>
            <person name="Nowacki M."/>
            <person name="Nowak J.K."/>
            <person name="Plattner H."/>
            <person name="Poulain J."/>
            <person name="Ruiz F."/>
            <person name="Serrano V."/>
            <person name="Zagulski M."/>
            <person name="Dessen P."/>
            <person name="Betermier M."/>
            <person name="Weissenbach J."/>
            <person name="Scarpelli C."/>
            <person name="Schachter V."/>
            <person name="Sperling L."/>
            <person name="Meyer E."/>
            <person name="Cohen J."/>
            <person name="Wincker P."/>
        </authorList>
    </citation>
    <scope>NUCLEOTIDE SEQUENCE [LARGE SCALE GENOMIC DNA]</scope>
    <source>
        <strain evidence="5 6">Stock d4-2</strain>
    </source>
</reference>
<feature type="coiled-coil region" evidence="4">
    <location>
        <begin position="170"/>
        <end position="197"/>
    </location>
</feature>
<dbReference type="Proteomes" id="UP000000600">
    <property type="component" value="Unassembled WGS sequence"/>
</dbReference>
<keyword evidence="6" id="KW-1185">Reference proteome</keyword>
<dbReference type="Gene3D" id="2.130.10.10">
    <property type="entry name" value="YVTN repeat-like/Quinoprotein amine dehydrogenase"/>
    <property type="match status" value="1"/>
</dbReference>
<keyword evidence="2" id="KW-0677">Repeat</keyword>
<dbReference type="InterPro" id="IPR019775">
    <property type="entry name" value="WD40_repeat_CS"/>
</dbReference>
<dbReference type="KEGG" id="ptm:GSPATT00031533001"/>
<dbReference type="InterPro" id="IPR036322">
    <property type="entry name" value="WD40_repeat_dom_sf"/>
</dbReference>
<accession>A0BRY5</accession>
<dbReference type="SUPFAM" id="SSF50978">
    <property type="entry name" value="WD40 repeat-like"/>
    <property type="match status" value="1"/>
</dbReference>
<dbReference type="PROSITE" id="PS00678">
    <property type="entry name" value="WD_REPEATS_1"/>
    <property type="match status" value="1"/>
</dbReference>
<feature type="coiled-coil region" evidence="4">
    <location>
        <begin position="304"/>
        <end position="331"/>
    </location>
</feature>
<feature type="repeat" description="WD" evidence="3">
    <location>
        <begin position="659"/>
        <end position="699"/>
    </location>
</feature>
<dbReference type="PROSITE" id="PS50082">
    <property type="entry name" value="WD_REPEATS_2"/>
    <property type="match status" value="2"/>
</dbReference>
<evidence type="ECO:0000256" key="4">
    <source>
        <dbReference type="SAM" id="Coils"/>
    </source>
</evidence>
<keyword evidence="4" id="KW-0175">Coiled coil</keyword>
<keyword evidence="1 3" id="KW-0853">WD repeat</keyword>
<evidence type="ECO:0000256" key="2">
    <source>
        <dbReference type="ARBA" id="ARBA00022737"/>
    </source>
</evidence>
<dbReference type="OrthoDB" id="287865at2759"/>
<name>A0BRY5_PARTE</name>
<proteinExistence type="predicted"/>